<dbReference type="InterPro" id="IPR021420">
    <property type="entry name" value="DUF3067"/>
</dbReference>
<sequence length="138" mass="15854">MTIEASIIWFCFDCKVIHFGRTVRSLVLELQEVRTETVGLEELTTKFLYLQLFAVQSGGSGPCGTRKLLTDDDGLLIIPNDTIPLTSPPFPRYYCYEFMGKNPLALNVLWKYMEQRSFPLTEEEYLLMLDEVANTLKC</sequence>
<accession>A0A103Y840</accession>
<dbReference type="AlphaFoldDB" id="A0A103Y840"/>
<dbReference type="PANTHER" id="PTHR35126:SF1">
    <property type="entry name" value="DUF3067 DOMAIN-CONTAINING PROTEIN"/>
    <property type="match status" value="1"/>
</dbReference>
<reference evidence="1 2" key="1">
    <citation type="journal article" date="2016" name="Sci. Rep.">
        <title>The genome sequence of the outbreeding globe artichoke constructed de novo incorporating a phase-aware low-pass sequencing strategy of F1 progeny.</title>
        <authorList>
            <person name="Scaglione D."/>
            <person name="Reyes-Chin-Wo S."/>
            <person name="Acquadro A."/>
            <person name="Froenicke L."/>
            <person name="Portis E."/>
            <person name="Beitel C."/>
            <person name="Tirone M."/>
            <person name="Mauro R."/>
            <person name="Lo Monaco A."/>
            <person name="Mauromicale G."/>
            <person name="Faccioli P."/>
            <person name="Cattivelli L."/>
            <person name="Rieseberg L."/>
            <person name="Michelmore R."/>
            <person name="Lanteri S."/>
        </authorList>
    </citation>
    <scope>NUCLEOTIDE SEQUENCE [LARGE SCALE GENOMIC DNA]</scope>
    <source>
        <strain evidence="1">2C</strain>
    </source>
</reference>
<dbReference type="Proteomes" id="UP000243975">
    <property type="component" value="Unassembled WGS sequence"/>
</dbReference>
<dbReference type="Gramene" id="KVI04264">
    <property type="protein sequence ID" value="KVI04264"/>
    <property type="gene ID" value="Ccrd_017425"/>
</dbReference>
<dbReference type="EMBL" id="LEKV01002286">
    <property type="protein sequence ID" value="KVI04264.1"/>
    <property type="molecule type" value="Genomic_DNA"/>
</dbReference>
<proteinExistence type="predicted"/>
<comment type="caution">
    <text evidence="1">The sequence shown here is derived from an EMBL/GenBank/DDBJ whole genome shotgun (WGS) entry which is preliminary data.</text>
</comment>
<organism evidence="1 2">
    <name type="scientific">Cynara cardunculus var. scolymus</name>
    <name type="common">Globe artichoke</name>
    <name type="synonym">Cynara scolymus</name>
    <dbReference type="NCBI Taxonomy" id="59895"/>
    <lineage>
        <taxon>Eukaryota</taxon>
        <taxon>Viridiplantae</taxon>
        <taxon>Streptophyta</taxon>
        <taxon>Embryophyta</taxon>
        <taxon>Tracheophyta</taxon>
        <taxon>Spermatophyta</taxon>
        <taxon>Magnoliopsida</taxon>
        <taxon>eudicotyledons</taxon>
        <taxon>Gunneridae</taxon>
        <taxon>Pentapetalae</taxon>
        <taxon>asterids</taxon>
        <taxon>campanulids</taxon>
        <taxon>Asterales</taxon>
        <taxon>Asteraceae</taxon>
        <taxon>Carduoideae</taxon>
        <taxon>Cardueae</taxon>
        <taxon>Carduinae</taxon>
        <taxon>Cynara</taxon>
    </lineage>
</organism>
<dbReference type="Pfam" id="PF11267">
    <property type="entry name" value="DUF3067"/>
    <property type="match status" value="1"/>
</dbReference>
<name>A0A103Y840_CYNCS</name>
<dbReference type="PANTHER" id="PTHR35126">
    <property type="entry name" value="SLR0598 PROTEIN"/>
    <property type="match status" value="1"/>
</dbReference>
<evidence type="ECO:0000313" key="1">
    <source>
        <dbReference type="EMBL" id="KVI04264.1"/>
    </source>
</evidence>
<evidence type="ECO:0000313" key="2">
    <source>
        <dbReference type="Proteomes" id="UP000243975"/>
    </source>
</evidence>
<gene>
    <name evidence="1" type="ORF">Ccrd_017425</name>
</gene>
<dbReference type="Gene3D" id="3.30.428.40">
    <property type="entry name" value="Protein of unknown function DUF3067"/>
    <property type="match status" value="1"/>
</dbReference>
<keyword evidence="2" id="KW-1185">Reference proteome</keyword>
<protein>
    <submittedName>
        <fullName evidence="1">Uncharacterized protein</fullName>
    </submittedName>
</protein>
<dbReference type="STRING" id="59895.A0A103Y840"/>